<feature type="transmembrane region" description="Helical" evidence="2">
    <location>
        <begin position="84"/>
        <end position="105"/>
    </location>
</feature>
<evidence type="ECO:0000259" key="4">
    <source>
        <dbReference type="Pfam" id="PF14814"/>
    </source>
</evidence>
<dbReference type="Gene3D" id="3.30.2060.10">
    <property type="entry name" value="Penicillin-binding protein 1b domain"/>
    <property type="match status" value="1"/>
</dbReference>
<name>A0A484YN27_ECOLX</name>
<evidence type="ECO:0000259" key="3">
    <source>
        <dbReference type="Pfam" id="PF14812"/>
    </source>
</evidence>
<keyword evidence="2" id="KW-0472">Membrane</keyword>
<dbReference type="EMBL" id="CAADIS010000005">
    <property type="protein sequence ID" value="VFS36643.1"/>
    <property type="molecule type" value="Genomic_DNA"/>
</dbReference>
<dbReference type="Proteomes" id="UP000372890">
    <property type="component" value="Unassembled WGS sequence"/>
</dbReference>
<proteinExistence type="predicted"/>
<keyword evidence="5" id="KW-0808">Transferase</keyword>
<reference evidence="5 6" key="1">
    <citation type="submission" date="2019-03" db="EMBL/GenBank/DDBJ databases">
        <authorList>
            <consortium name="Pathogen Informatics"/>
        </authorList>
    </citation>
    <scope>NUCLEOTIDE SEQUENCE [LARGE SCALE GENOMIC DNA]</scope>
    <source>
        <strain evidence="5 6">NCTC9001</strain>
    </source>
</reference>
<dbReference type="AlphaFoldDB" id="A0A484YN27"/>
<dbReference type="InterPro" id="IPR032730">
    <property type="entry name" value="PBP1b_TM"/>
</dbReference>
<dbReference type="EC" id="2.4.1.129" evidence="5"/>
<evidence type="ECO:0000313" key="5">
    <source>
        <dbReference type="EMBL" id="VFS36643.1"/>
    </source>
</evidence>
<keyword evidence="5" id="KW-0328">Glycosyltransferase</keyword>
<gene>
    <name evidence="5" type="primary">mrcB_1</name>
    <name evidence="5" type="ORF">NCTC9001_05401</name>
</gene>
<dbReference type="GO" id="GO:0016757">
    <property type="term" value="F:glycosyltransferase activity"/>
    <property type="evidence" value="ECO:0007669"/>
    <property type="project" value="UniProtKB-KW"/>
</dbReference>
<dbReference type="FunFam" id="3.30.2060.10:FF:000001">
    <property type="entry name" value="Penicillin-binding protein 1B"/>
    <property type="match status" value="1"/>
</dbReference>
<evidence type="ECO:0000256" key="2">
    <source>
        <dbReference type="SAM" id="Phobius"/>
    </source>
</evidence>
<protein>
    <submittedName>
        <fullName evidence="5">Penicillin-binding protein 1B [includes: penicillin-insensitive transglycosylase penicillin sensitive transpeptidase]</fullName>
        <ecNumber evidence="5">2.4.1.129</ecNumber>
    </submittedName>
</protein>
<dbReference type="Gene3D" id="1.20.5.100">
    <property type="entry name" value="Cytochrome c1, transmembrane anchor, C-terminal"/>
    <property type="match status" value="1"/>
</dbReference>
<feature type="domain" description="Transglycosylase PBP1b N-terminal transmembrane" evidence="3">
    <location>
        <begin position="38"/>
        <end position="98"/>
    </location>
</feature>
<sequence>MQQKNRKSAFAPEYCGEKAWPGMTRANWTQRETDASGQTKRLSRRRYEDDDDYDDYDDYEDEEPMPRKGKGKGKGRKPRGKRGWLWLLLKLAIVFAVLIAIYGVYLDQKIRSRIDGKVWQLPAAVYGRMVNLEPDMTISKNEMVKLLEATQYRQVSKMTRPGEFTVQANSIEMIRRPFDFPDSKEGQVRARLTFDGDHLATIVNMENNRQFGFFRLDPRLITMISSPTVSSVCLCRAVVSRICWWILCWRQKTVISTSMMGSVSTQSDVRCWQT</sequence>
<dbReference type="Pfam" id="PF14814">
    <property type="entry name" value="UB2H"/>
    <property type="match status" value="1"/>
</dbReference>
<dbReference type="Pfam" id="PF14812">
    <property type="entry name" value="PBP1_TM"/>
    <property type="match status" value="1"/>
</dbReference>
<feature type="domain" description="Bifunctional transglycosylase second" evidence="4">
    <location>
        <begin position="132"/>
        <end position="216"/>
    </location>
</feature>
<feature type="compositionally biased region" description="Acidic residues" evidence="1">
    <location>
        <begin position="49"/>
        <end position="63"/>
    </location>
</feature>
<keyword evidence="2" id="KW-0812">Transmembrane</keyword>
<accession>A0A484YN27</accession>
<evidence type="ECO:0000256" key="1">
    <source>
        <dbReference type="SAM" id="MobiDB-lite"/>
    </source>
</evidence>
<feature type="compositionally biased region" description="Polar residues" evidence="1">
    <location>
        <begin position="26"/>
        <end position="40"/>
    </location>
</feature>
<feature type="compositionally biased region" description="Basic residues" evidence="1">
    <location>
        <begin position="67"/>
        <end position="79"/>
    </location>
</feature>
<evidence type="ECO:0000313" key="6">
    <source>
        <dbReference type="Proteomes" id="UP000372890"/>
    </source>
</evidence>
<organism evidence="5 6">
    <name type="scientific">Escherichia coli</name>
    <dbReference type="NCBI Taxonomy" id="562"/>
    <lineage>
        <taxon>Bacteria</taxon>
        <taxon>Pseudomonadati</taxon>
        <taxon>Pseudomonadota</taxon>
        <taxon>Gammaproteobacteria</taxon>
        <taxon>Enterobacterales</taxon>
        <taxon>Enterobacteriaceae</taxon>
        <taxon>Escherichia</taxon>
    </lineage>
</organism>
<keyword evidence="2" id="KW-1133">Transmembrane helix</keyword>
<feature type="region of interest" description="Disordered" evidence="1">
    <location>
        <begin position="25"/>
        <end position="79"/>
    </location>
</feature>
<dbReference type="InterPro" id="IPR028166">
    <property type="entry name" value="UB2H"/>
</dbReference>